<organism evidence="3 4">
    <name type="scientific">Marasmius oreades</name>
    <name type="common">fairy-ring Marasmius</name>
    <dbReference type="NCBI Taxonomy" id="181124"/>
    <lineage>
        <taxon>Eukaryota</taxon>
        <taxon>Fungi</taxon>
        <taxon>Dikarya</taxon>
        <taxon>Basidiomycota</taxon>
        <taxon>Agaricomycotina</taxon>
        <taxon>Agaricomycetes</taxon>
        <taxon>Agaricomycetidae</taxon>
        <taxon>Agaricales</taxon>
        <taxon>Marasmiineae</taxon>
        <taxon>Marasmiaceae</taxon>
        <taxon>Marasmius</taxon>
    </lineage>
</organism>
<dbReference type="Proteomes" id="UP001049176">
    <property type="component" value="Chromosome 2"/>
</dbReference>
<feature type="compositionally biased region" description="Basic and acidic residues" evidence="1">
    <location>
        <begin position="547"/>
        <end position="557"/>
    </location>
</feature>
<keyword evidence="4" id="KW-1185">Reference proteome</keyword>
<gene>
    <name evidence="3" type="ORF">E1B28_004835</name>
</gene>
<dbReference type="EMBL" id="CM032182">
    <property type="protein sequence ID" value="KAG7097493.1"/>
    <property type="molecule type" value="Genomic_DNA"/>
</dbReference>
<accession>A0A9P7UZG1</accession>
<evidence type="ECO:0000259" key="2">
    <source>
        <dbReference type="PROSITE" id="PS50878"/>
    </source>
</evidence>
<evidence type="ECO:0000313" key="4">
    <source>
        <dbReference type="Proteomes" id="UP001049176"/>
    </source>
</evidence>
<feature type="compositionally biased region" description="Acidic residues" evidence="1">
    <location>
        <begin position="527"/>
        <end position="546"/>
    </location>
</feature>
<dbReference type="AlphaFoldDB" id="A0A9P7UZG1"/>
<dbReference type="Pfam" id="PF00078">
    <property type="entry name" value="RVT_1"/>
    <property type="match status" value="1"/>
</dbReference>
<reference evidence="3" key="1">
    <citation type="journal article" date="2021" name="Genome Biol. Evol.">
        <title>The assembled and annotated genome of the fairy-ring fungus Marasmius oreades.</title>
        <authorList>
            <person name="Hiltunen M."/>
            <person name="Ament-Velasquez S.L."/>
            <person name="Johannesson H."/>
        </authorList>
    </citation>
    <scope>NUCLEOTIDE SEQUENCE</scope>
    <source>
        <strain evidence="3">03SP1</strain>
    </source>
</reference>
<feature type="domain" description="Reverse transcriptase" evidence="2">
    <location>
        <begin position="1"/>
        <end position="152"/>
    </location>
</feature>
<dbReference type="GeneID" id="66073911"/>
<sequence>MTHSNSNRLTRDWLRMVYDKMRYLISLEDQLSDDFKSLSGVLIGDPASPILWNLYLATLDFPLDPDDADLEGTHISHLEHADDMVIMSRTVQGLHRHLKQLEGWCYDNFLALDPKKSKVMIFGNLPQEPPRFLIRGMQLQIVPTYKYVGVNFSSTSRDMFSDLYHAKAKSAIASAQGVLGTDRLVGRHRLPPTVCRNLYTALVDCHLISGCEVALDVGVDGPRKLDDIQVNFLRRMLHLGSHSIRSILFTETAIFPIRQRRLILALRFLLYLITRPPPATGGVHLTTLALHASNRLRMAGLTSCMADLDFLISRSSDRSGLSLRLPLMEDLSDMGIKDLIRKLSSMTCRNLQNDVDTFSRLSLIQNRREPVDPVISDDPPTHHTLHLRHYLTNVPNYKHRISLTRLLLGGWVPCVFRASPSRTPNMHDDRLLYLCRSCGAHYETPEHVMLVCPADEELSELREQFMASLPPRQHSNAHLTDDEAFEFLKGCIYSWHLVARTAKFVYQVVTLWQRKLMEGFRWFEEDVGDSGEDSAEEDMADVNSDDCDFRSHDDDRE</sequence>
<dbReference type="PANTHER" id="PTHR47027">
    <property type="entry name" value="REVERSE TRANSCRIPTASE DOMAIN-CONTAINING PROTEIN"/>
    <property type="match status" value="1"/>
</dbReference>
<dbReference type="KEGG" id="more:E1B28_004835"/>
<evidence type="ECO:0000313" key="3">
    <source>
        <dbReference type="EMBL" id="KAG7097493.1"/>
    </source>
</evidence>
<proteinExistence type="predicted"/>
<evidence type="ECO:0000256" key="1">
    <source>
        <dbReference type="SAM" id="MobiDB-lite"/>
    </source>
</evidence>
<dbReference type="InterPro" id="IPR000477">
    <property type="entry name" value="RT_dom"/>
</dbReference>
<name>A0A9P7UZG1_9AGAR</name>
<dbReference type="RefSeq" id="XP_043013963.1">
    <property type="nucleotide sequence ID" value="XM_043160734.1"/>
</dbReference>
<feature type="region of interest" description="Disordered" evidence="1">
    <location>
        <begin position="527"/>
        <end position="557"/>
    </location>
</feature>
<dbReference type="PROSITE" id="PS50878">
    <property type="entry name" value="RT_POL"/>
    <property type="match status" value="1"/>
</dbReference>
<dbReference type="PANTHER" id="PTHR47027:SF20">
    <property type="entry name" value="REVERSE TRANSCRIPTASE-LIKE PROTEIN WITH RNA-DIRECTED DNA POLYMERASE DOMAIN"/>
    <property type="match status" value="1"/>
</dbReference>
<dbReference type="OrthoDB" id="2985334at2759"/>
<protein>
    <recommendedName>
        <fullName evidence="2">Reverse transcriptase domain-containing protein</fullName>
    </recommendedName>
</protein>
<comment type="caution">
    <text evidence="3">The sequence shown here is derived from an EMBL/GenBank/DDBJ whole genome shotgun (WGS) entry which is preliminary data.</text>
</comment>